<dbReference type="AlphaFoldDB" id="A0AAN9NNW4"/>
<name>A0AAN9NNW4_PHACN</name>
<gene>
    <name evidence="3" type="ORF">VNO80_07685</name>
</gene>
<evidence type="ECO:0000256" key="2">
    <source>
        <dbReference type="SAM" id="Phobius"/>
    </source>
</evidence>
<evidence type="ECO:0000313" key="3">
    <source>
        <dbReference type="EMBL" id="KAK7374257.1"/>
    </source>
</evidence>
<dbReference type="EMBL" id="JAYMYR010000003">
    <property type="protein sequence ID" value="KAK7374257.1"/>
    <property type="molecule type" value="Genomic_DNA"/>
</dbReference>
<accession>A0AAN9NNW4</accession>
<feature type="region of interest" description="Disordered" evidence="1">
    <location>
        <begin position="56"/>
        <end position="87"/>
    </location>
</feature>
<keyword evidence="2" id="KW-0472">Membrane</keyword>
<sequence>MMMYSRIRSVGANIKCVARLFCSSSGTTSNGAPGAAGGGIIVVVGLHLSEIGQRVLDSGRDEEEASSEAEVDEGGRSRRREVRADQEEAPRIEASHFLRGGWANVHFTLFGKANIADIDVNEIDLETRLARNERAPEAWDVNMQVLEAKAEAKSLSVHCFQFLVLIFASNSWLLFVGT</sequence>
<evidence type="ECO:0000313" key="4">
    <source>
        <dbReference type="Proteomes" id="UP001374584"/>
    </source>
</evidence>
<feature type="compositionally biased region" description="Acidic residues" evidence="1">
    <location>
        <begin position="60"/>
        <end position="72"/>
    </location>
</feature>
<feature type="transmembrane region" description="Helical" evidence="2">
    <location>
        <begin position="155"/>
        <end position="175"/>
    </location>
</feature>
<keyword evidence="4" id="KW-1185">Reference proteome</keyword>
<keyword evidence="2" id="KW-1133">Transmembrane helix</keyword>
<dbReference type="Proteomes" id="UP001374584">
    <property type="component" value="Unassembled WGS sequence"/>
</dbReference>
<keyword evidence="2" id="KW-0812">Transmembrane</keyword>
<organism evidence="3 4">
    <name type="scientific">Phaseolus coccineus</name>
    <name type="common">Scarlet runner bean</name>
    <name type="synonym">Phaseolus multiflorus</name>
    <dbReference type="NCBI Taxonomy" id="3886"/>
    <lineage>
        <taxon>Eukaryota</taxon>
        <taxon>Viridiplantae</taxon>
        <taxon>Streptophyta</taxon>
        <taxon>Embryophyta</taxon>
        <taxon>Tracheophyta</taxon>
        <taxon>Spermatophyta</taxon>
        <taxon>Magnoliopsida</taxon>
        <taxon>eudicotyledons</taxon>
        <taxon>Gunneridae</taxon>
        <taxon>Pentapetalae</taxon>
        <taxon>rosids</taxon>
        <taxon>fabids</taxon>
        <taxon>Fabales</taxon>
        <taxon>Fabaceae</taxon>
        <taxon>Papilionoideae</taxon>
        <taxon>50 kb inversion clade</taxon>
        <taxon>NPAAA clade</taxon>
        <taxon>indigoferoid/millettioid clade</taxon>
        <taxon>Phaseoleae</taxon>
        <taxon>Phaseolus</taxon>
    </lineage>
</organism>
<comment type="caution">
    <text evidence="3">The sequence shown here is derived from an EMBL/GenBank/DDBJ whole genome shotgun (WGS) entry which is preliminary data.</text>
</comment>
<proteinExistence type="predicted"/>
<evidence type="ECO:0000256" key="1">
    <source>
        <dbReference type="SAM" id="MobiDB-lite"/>
    </source>
</evidence>
<protein>
    <submittedName>
        <fullName evidence="3">Uncharacterized protein</fullName>
    </submittedName>
</protein>
<reference evidence="3 4" key="1">
    <citation type="submission" date="2024-01" db="EMBL/GenBank/DDBJ databases">
        <title>The genomes of 5 underutilized Papilionoideae crops provide insights into root nodulation and disease resistanc.</title>
        <authorList>
            <person name="Jiang F."/>
        </authorList>
    </citation>
    <scope>NUCLEOTIDE SEQUENCE [LARGE SCALE GENOMIC DNA]</scope>
    <source>
        <strain evidence="3">JINMINGXINNONG_FW02</strain>
        <tissue evidence="3">Leaves</tissue>
    </source>
</reference>